<proteinExistence type="inferred from homology"/>
<evidence type="ECO:0000256" key="7">
    <source>
        <dbReference type="ARBA" id="ARBA00022729"/>
    </source>
</evidence>
<evidence type="ECO:0000256" key="1">
    <source>
        <dbReference type="ARBA" id="ARBA00004571"/>
    </source>
</evidence>
<keyword evidence="4 14" id="KW-1134">Transmembrane beta strand</keyword>
<name>A0A1W1VB45_9PAST</name>
<dbReference type="GO" id="GO:0038023">
    <property type="term" value="F:signaling receptor activity"/>
    <property type="evidence" value="ECO:0007669"/>
    <property type="project" value="InterPro"/>
</dbReference>
<evidence type="ECO:0000256" key="3">
    <source>
        <dbReference type="ARBA" id="ARBA00022448"/>
    </source>
</evidence>
<feature type="region of interest" description="Disordered" evidence="17">
    <location>
        <begin position="73"/>
        <end position="93"/>
    </location>
</feature>
<reference evidence="22" key="1">
    <citation type="submission" date="2017-04" db="EMBL/GenBank/DDBJ databases">
        <authorList>
            <person name="Varghese N."/>
            <person name="Submissions S."/>
        </authorList>
    </citation>
    <scope>NUCLEOTIDE SEQUENCE [LARGE SCALE GENOMIC DNA]</scope>
    <source>
        <strain evidence="22">DSM 23072</strain>
    </source>
</reference>
<keyword evidence="8" id="KW-0408">Iron</keyword>
<sequence>MNIKVNKTPLSLAVLMALTPLAYAAETAELDEITITAEDQVKQQLGVSVVTAKDLEKRPATNDISEVLRTMPGVNLTGNTSSGQRGNKRQIDLRGMGPENTLILIDGKPVTSRNAERYGVRGERNSRGDSNWVPVEAIESIEVLRGPAAARYGSGAMGGVVNIKTKPTTDKLTGSVTYYVSQPEDSKEGNTNRVGFNLSGPLTNALSFRLYGNWNKTKADAVDINSTVTGDNYTAGREGVRNKDINGRLLWKLNEAHQFTLDAGFSRQGNIYNGDTQNSNGGGNNAPNTMALAENGAETARLYRQNYGLTYDGKWGWADNRTYITYDETKNSRLPEALAGGPEGSYSSKTDYTNSILKNTRFSSETYIPFNWLFEQVMTFGVEAVHSSLNDASSMTQSLSFGAIPGLNSNRDGKSSQSEYAVFLEDNIAVAKRTFLTPAVRFDYNTKSGSNWSGGLNFTHGLNDNWNIKGGIARAYKAPNLYQSNPNYLLASRGNGCPTYTTSGSCYFQGNENLKPETSINKEIGFEYSNPQGYLFSLAYFHNAYRNKIVSTGSYVGLTTSGNYIFQWGNANRAVIEGFEGNVTLPLLQDKLSWINNFTYMRRSINKDTGNPLSIIPKYTLNSTLSYQVTPRLDTQLTYTQYGKQEPNTVAAIRSQRSNLNTDSVGSYAVWGVSAGYNWNDDINIRIGINNLFDKQLYRSNSGASTYNEPGRAYYATVKYTF</sequence>
<dbReference type="InterPro" id="IPR012910">
    <property type="entry name" value="Plug_dom"/>
</dbReference>
<dbReference type="InterPro" id="IPR058134">
    <property type="entry name" value="PirA/FepA/PfeA"/>
</dbReference>
<evidence type="ECO:0000256" key="8">
    <source>
        <dbReference type="ARBA" id="ARBA00023004"/>
    </source>
</evidence>
<evidence type="ECO:0000256" key="14">
    <source>
        <dbReference type="PROSITE-ProRule" id="PRU01360"/>
    </source>
</evidence>
<keyword evidence="5" id="KW-0410">Iron transport</keyword>
<evidence type="ECO:0000256" key="15">
    <source>
        <dbReference type="PROSITE-ProRule" id="PRU10144"/>
    </source>
</evidence>
<dbReference type="Gene3D" id="2.170.130.10">
    <property type="entry name" value="TonB-dependent receptor, plug domain"/>
    <property type="match status" value="1"/>
</dbReference>
<dbReference type="InterPro" id="IPR000531">
    <property type="entry name" value="Beta-barrel_TonB"/>
</dbReference>
<evidence type="ECO:0000256" key="4">
    <source>
        <dbReference type="ARBA" id="ARBA00022452"/>
    </source>
</evidence>
<feature type="domain" description="TonB-dependent receptor plug" evidence="20">
    <location>
        <begin position="45"/>
        <end position="160"/>
    </location>
</feature>
<evidence type="ECO:0000313" key="22">
    <source>
        <dbReference type="Proteomes" id="UP000192408"/>
    </source>
</evidence>
<evidence type="ECO:0000256" key="10">
    <source>
        <dbReference type="ARBA" id="ARBA00023077"/>
    </source>
</evidence>
<dbReference type="InterPro" id="IPR010105">
    <property type="entry name" value="TonB_sidphr_rcpt"/>
</dbReference>
<dbReference type="NCBIfam" id="NF010048">
    <property type="entry name" value="PRK13524.1"/>
    <property type="match status" value="1"/>
</dbReference>
<dbReference type="Gene3D" id="2.40.170.20">
    <property type="entry name" value="TonB-dependent receptor, beta-barrel domain"/>
    <property type="match status" value="1"/>
</dbReference>
<keyword evidence="22" id="KW-1185">Reference proteome</keyword>
<keyword evidence="9" id="KW-0406">Ion transport</keyword>
<evidence type="ECO:0000256" key="17">
    <source>
        <dbReference type="SAM" id="MobiDB-lite"/>
    </source>
</evidence>
<dbReference type="PROSITE" id="PS01156">
    <property type="entry name" value="TONB_DEPENDENT_REC_2"/>
    <property type="match status" value="1"/>
</dbReference>
<dbReference type="EMBL" id="FWWV01000069">
    <property type="protein sequence ID" value="SMB90443.1"/>
    <property type="molecule type" value="Genomic_DNA"/>
</dbReference>
<keyword evidence="12 21" id="KW-0675">Receptor</keyword>
<dbReference type="Pfam" id="PF07715">
    <property type="entry name" value="Plug"/>
    <property type="match status" value="1"/>
</dbReference>
<evidence type="ECO:0000256" key="2">
    <source>
        <dbReference type="ARBA" id="ARBA00009810"/>
    </source>
</evidence>
<keyword evidence="3 14" id="KW-0813">Transport</keyword>
<dbReference type="GO" id="GO:0015344">
    <property type="term" value="F:siderophore uptake transmembrane transporter activity"/>
    <property type="evidence" value="ECO:0007669"/>
    <property type="project" value="TreeGrafter"/>
</dbReference>
<dbReference type="GO" id="GO:0009279">
    <property type="term" value="C:cell outer membrane"/>
    <property type="evidence" value="ECO:0007669"/>
    <property type="project" value="UniProtKB-SubCell"/>
</dbReference>
<dbReference type="NCBIfam" id="NF010051">
    <property type="entry name" value="PRK13528.1"/>
    <property type="match status" value="1"/>
</dbReference>
<evidence type="ECO:0000256" key="13">
    <source>
        <dbReference type="ARBA" id="ARBA00023237"/>
    </source>
</evidence>
<evidence type="ECO:0000256" key="9">
    <source>
        <dbReference type="ARBA" id="ARBA00023065"/>
    </source>
</evidence>
<feature type="signal peptide" evidence="18">
    <location>
        <begin position="1"/>
        <end position="24"/>
    </location>
</feature>
<dbReference type="PANTHER" id="PTHR30069">
    <property type="entry name" value="TONB-DEPENDENT OUTER MEMBRANE RECEPTOR"/>
    <property type="match status" value="1"/>
</dbReference>
<dbReference type="Proteomes" id="UP000192408">
    <property type="component" value="Unassembled WGS sequence"/>
</dbReference>
<evidence type="ECO:0000259" key="20">
    <source>
        <dbReference type="Pfam" id="PF07715"/>
    </source>
</evidence>
<dbReference type="SUPFAM" id="SSF56935">
    <property type="entry name" value="Porins"/>
    <property type="match status" value="1"/>
</dbReference>
<dbReference type="AlphaFoldDB" id="A0A1W1VB45"/>
<dbReference type="STRING" id="1122938.SAMN05660772_01515"/>
<keyword evidence="7 18" id="KW-0732">Signal</keyword>
<protein>
    <submittedName>
        <fullName evidence="21">Outer membrane receptor for ferrienterochelin and colicins</fullName>
    </submittedName>
</protein>
<dbReference type="Pfam" id="PF00593">
    <property type="entry name" value="TonB_dep_Rec_b-barrel"/>
    <property type="match status" value="1"/>
</dbReference>
<feature type="domain" description="TonB-dependent receptor-like beta-barrel" evidence="19">
    <location>
        <begin position="260"/>
        <end position="692"/>
    </location>
</feature>
<dbReference type="NCBIfam" id="TIGR01783">
    <property type="entry name" value="TonB-siderophor"/>
    <property type="match status" value="1"/>
</dbReference>
<evidence type="ECO:0000256" key="16">
    <source>
        <dbReference type="RuleBase" id="RU003357"/>
    </source>
</evidence>
<feature type="chain" id="PRO_5012754615" evidence="18">
    <location>
        <begin position="25"/>
        <end position="722"/>
    </location>
</feature>
<evidence type="ECO:0000256" key="18">
    <source>
        <dbReference type="SAM" id="SignalP"/>
    </source>
</evidence>
<dbReference type="InterPro" id="IPR039426">
    <property type="entry name" value="TonB-dep_rcpt-like"/>
</dbReference>
<feature type="compositionally biased region" description="Polar residues" evidence="17">
    <location>
        <begin position="76"/>
        <end position="85"/>
    </location>
</feature>
<feature type="short sequence motif" description="TonB C-terminal box" evidence="15">
    <location>
        <begin position="705"/>
        <end position="722"/>
    </location>
</feature>
<evidence type="ECO:0000313" key="21">
    <source>
        <dbReference type="EMBL" id="SMB90443.1"/>
    </source>
</evidence>
<accession>A0A1W1VB45</accession>
<evidence type="ECO:0000256" key="6">
    <source>
        <dbReference type="ARBA" id="ARBA00022692"/>
    </source>
</evidence>
<keyword evidence="13 14" id="KW-0998">Cell outer membrane</keyword>
<dbReference type="PANTHER" id="PTHR30069:SF8">
    <property type="entry name" value="TONB-DEPENDENT SIDEROPHORE RECEPTOR PROTEIN"/>
    <property type="match status" value="1"/>
</dbReference>
<keyword evidence="11 14" id="KW-0472">Membrane</keyword>
<dbReference type="InterPro" id="IPR036942">
    <property type="entry name" value="Beta-barrel_TonB_sf"/>
</dbReference>
<dbReference type="InterPro" id="IPR010917">
    <property type="entry name" value="TonB_rcpt_CS"/>
</dbReference>
<evidence type="ECO:0000256" key="11">
    <source>
        <dbReference type="ARBA" id="ARBA00023136"/>
    </source>
</evidence>
<dbReference type="InterPro" id="IPR037066">
    <property type="entry name" value="Plug_dom_sf"/>
</dbReference>
<gene>
    <name evidence="21" type="ORF">SAMN05660772_01515</name>
</gene>
<comment type="subcellular location">
    <subcellularLocation>
        <location evidence="1 14">Cell outer membrane</location>
        <topology evidence="1 14">Multi-pass membrane protein</topology>
    </subcellularLocation>
</comment>
<keyword evidence="10 16" id="KW-0798">TonB box</keyword>
<dbReference type="CDD" id="cd01347">
    <property type="entry name" value="ligand_gated_channel"/>
    <property type="match status" value="1"/>
</dbReference>
<dbReference type="GO" id="GO:0044718">
    <property type="term" value="P:siderophore transmembrane transport"/>
    <property type="evidence" value="ECO:0007669"/>
    <property type="project" value="TreeGrafter"/>
</dbReference>
<dbReference type="PROSITE" id="PS52016">
    <property type="entry name" value="TONB_DEPENDENT_REC_3"/>
    <property type="match status" value="1"/>
</dbReference>
<keyword evidence="6 14" id="KW-0812">Transmembrane</keyword>
<organism evidence="21 22">
    <name type="scientific">Pasteurella testudinis DSM 23072</name>
    <dbReference type="NCBI Taxonomy" id="1122938"/>
    <lineage>
        <taxon>Bacteria</taxon>
        <taxon>Pseudomonadati</taxon>
        <taxon>Pseudomonadota</taxon>
        <taxon>Gammaproteobacteria</taxon>
        <taxon>Pasteurellales</taxon>
        <taxon>Pasteurellaceae</taxon>
        <taxon>Pasteurella</taxon>
    </lineage>
</organism>
<comment type="similarity">
    <text evidence="2 14 16">Belongs to the TonB-dependent receptor family.</text>
</comment>
<evidence type="ECO:0000256" key="12">
    <source>
        <dbReference type="ARBA" id="ARBA00023170"/>
    </source>
</evidence>
<evidence type="ECO:0000259" key="19">
    <source>
        <dbReference type="Pfam" id="PF00593"/>
    </source>
</evidence>
<evidence type="ECO:0000256" key="5">
    <source>
        <dbReference type="ARBA" id="ARBA00022496"/>
    </source>
</evidence>